<evidence type="ECO:0000256" key="6">
    <source>
        <dbReference type="ARBA" id="ARBA00022741"/>
    </source>
</evidence>
<dbReference type="InterPro" id="IPR003661">
    <property type="entry name" value="HisK_dim/P_dom"/>
</dbReference>
<keyword evidence="6" id="KW-0547">Nucleotide-binding</keyword>
<dbReference type="InterPro" id="IPR036890">
    <property type="entry name" value="HATPase_C_sf"/>
</dbReference>
<keyword evidence="4" id="KW-1003">Cell membrane</keyword>
<accession>A0A543PPT6</accession>
<dbReference type="InterPro" id="IPR050980">
    <property type="entry name" value="2C_sensor_his_kinase"/>
</dbReference>
<dbReference type="EMBL" id="VFQF01000002">
    <property type="protein sequence ID" value="TQN46057.1"/>
    <property type="molecule type" value="Genomic_DNA"/>
</dbReference>
<evidence type="ECO:0000256" key="3">
    <source>
        <dbReference type="ARBA" id="ARBA00012438"/>
    </source>
</evidence>
<comment type="subcellular location">
    <subcellularLocation>
        <location evidence="2">Cell membrane</location>
        <topology evidence="2">Multi-pass membrane protein</topology>
    </subcellularLocation>
</comment>
<dbReference type="PROSITE" id="PS50109">
    <property type="entry name" value="HIS_KIN"/>
    <property type="match status" value="1"/>
</dbReference>
<dbReference type="GO" id="GO:0005524">
    <property type="term" value="F:ATP binding"/>
    <property type="evidence" value="ECO:0007669"/>
    <property type="project" value="UniProtKB-KW"/>
</dbReference>
<evidence type="ECO:0000256" key="4">
    <source>
        <dbReference type="ARBA" id="ARBA00022475"/>
    </source>
</evidence>
<dbReference type="CDD" id="cd00082">
    <property type="entry name" value="HisKA"/>
    <property type="match status" value="1"/>
</dbReference>
<dbReference type="Gene3D" id="3.30.565.10">
    <property type="entry name" value="Histidine kinase-like ATPase, C-terminal domain"/>
    <property type="match status" value="1"/>
</dbReference>
<comment type="catalytic activity">
    <reaction evidence="1">
        <text>ATP + protein L-histidine = ADP + protein N-phospho-L-histidine.</text>
        <dbReference type="EC" id="2.7.13.3"/>
    </reaction>
</comment>
<gene>
    <name evidence="10" type="ORF">FHX52_2763</name>
</gene>
<dbReference type="RefSeq" id="WP_185747281.1">
    <property type="nucleotide sequence ID" value="NZ_VFQF01000002.1"/>
</dbReference>
<keyword evidence="8" id="KW-0067">ATP-binding</keyword>
<comment type="caution">
    <text evidence="10">The sequence shown here is derived from an EMBL/GenBank/DDBJ whole genome shotgun (WGS) entry which is preliminary data.</text>
</comment>
<keyword evidence="5" id="KW-0808">Transferase</keyword>
<evidence type="ECO:0000256" key="5">
    <source>
        <dbReference type="ARBA" id="ARBA00022679"/>
    </source>
</evidence>
<name>A0A543PPT6_9MICO</name>
<evidence type="ECO:0000256" key="7">
    <source>
        <dbReference type="ARBA" id="ARBA00022777"/>
    </source>
</evidence>
<evidence type="ECO:0000256" key="2">
    <source>
        <dbReference type="ARBA" id="ARBA00004651"/>
    </source>
</evidence>
<keyword evidence="4" id="KW-0472">Membrane</keyword>
<evidence type="ECO:0000259" key="9">
    <source>
        <dbReference type="PROSITE" id="PS50109"/>
    </source>
</evidence>
<dbReference type="InterPro" id="IPR005467">
    <property type="entry name" value="His_kinase_dom"/>
</dbReference>
<protein>
    <recommendedName>
        <fullName evidence="3">histidine kinase</fullName>
        <ecNumber evidence="3">2.7.13.3</ecNumber>
    </recommendedName>
</protein>
<dbReference type="AlphaFoldDB" id="A0A543PPT6"/>
<dbReference type="InterPro" id="IPR003594">
    <property type="entry name" value="HATPase_dom"/>
</dbReference>
<evidence type="ECO:0000256" key="1">
    <source>
        <dbReference type="ARBA" id="ARBA00000085"/>
    </source>
</evidence>
<evidence type="ECO:0000313" key="10">
    <source>
        <dbReference type="EMBL" id="TQN46057.1"/>
    </source>
</evidence>
<dbReference type="SMART" id="SM00387">
    <property type="entry name" value="HATPase_c"/>
    <property type="match status" value="1"/>
</dbReference>
<reference evidence="10 11" key="1">
    <citation type="submission" date="2019-06" db="EMBL/GenBank/DDBJ databases">
        <title>Sequencing the genomes of 1000 actinobacteria strains.</title>
        <authorList>
            <person name="Klenk H.-P."/>
        </authorList>
    </citation>
    <scope>NUCLEOTIDE SEQUENCE [LARGE SCALE GENOMIC DNA]</scope>
    <source>
        <strain evidence="10 11">DSM 21776</strain>
    </source>
</reference>
<proteinExistence type="predicted"/>
<dbReference type="InterPro" id="IPR036097">
    <property type="entry name" value="HisK_dim/P_sf"/>
</dbReference>
<dbReference type="Proteomes" id="UP000320085">
    <property type="component" value="Unassembled WGS sequence"/>
</dbReference>
<dbReference type="EC" id="2.7.13.3" evidence="3"/>
<dbReference type="SUPFAM" id="SSF47384">
    <property type="entry name" value="Homodimeric domain of signal transducing histidine kinase"/>
    <property type="match status" value="1"/>
</dbReference>
<sequence length="198" mass="20765">MPAPTSATVRALCHDLRHPLSVIERLAELDGVECADDEARKRLDEIGREAAWLSELVDSVLGGRAAREVDLLDLAEVARSARELAAAGATCRITVDTVQRVPVRGCRPDLVRAALCLLDNAIRAAGRDGHVQMQVDGDATSGWLAITDDGPGLGGLSAQHSLGLAIVRAILADHGGRLELRNLPSGGALAVMHVPTPG</sequence>
<dbReference type="GO" id="GO:0000155">
    <property type="term" value="F:phosphorelay sensor kinase activity"/>
    <property type="evidence" value="ECO:0007669"/>
    <property type="project" value="InterPro"/>
</dbReference>
<dbReference type="Pfam" id="PF02518">
    <property type="entry name" value="HATPase_c"/>
    <property type="match status" value="1"/>
</dbReference>
<keyword evidence="7 10" id="KW-0418">Kinase</keyword>
<dbReference type="SUPFAM" id="SSF55874">
    <property type="entry name" value="ATPase domain of HSP90 chaperone/DNA topoisomerase II/histidine kinase"/>
    <property type="match status" value="1"/>
</dbReference>
<organism evidence="10 11">
    <name type="scientific">Humibacillus xanthopallidus</name>
    <dbReference type="NCBI Taxonomy" id="412689"/>
    <lineage>
        <taxon>Bacteria</taxon>
        <taxon>Bacillati</taxon>
        <taxon>Actinomycetota</taxon>
        <taxon>Actinomycetes</taxon>
        <taxon>Micrococcales</taxon>
        <taxon>Intrasporangiaceae</taxon>
        <taxon>Humibacillus</taxon>
    </lineage>
</organism>
<evidence type="ECO:0000313" key="11">
    <source>
        <dbReference type="Proteomes" id="UP000320085"/>
    </source>
</evidence>
<dbReference type="PANTHER" id="PTHR44936">
    <property type="entry name" value="SENSOR PROTEIN CREC"/>
    <property type="match status" value="1"/>
</dbReference>
<feature type="domain" description="Histidine kinase" evidence="9">
    <location>
        <begin position="11"/>
        <end position="198"/>
    </location>
</feature>
<dbReference type="PANTHER" id="PTHR44936:SF10">
    <property type="entry name" value="SENSOR PROTEIN RSTB"/>
    <property type="match status" value="1"/>
</dbReference>
<dbReference type="CDD" id="cd00075">
    <property type="entry name" value="HATPase"/>
    <property type="match status" value="1"/>
</dbReference>
<evidence type="ECO:0000256" key="8">
    <source>
        <dbReference type="ARBA" id="ARBA00022840"/>
    </source>
</evidence>
<dbReference type="GO" id="GO:0005886">
    <property type="term" value="C:plasma membrane"/>
    <property type="evidence" value="ECO:0007669"/>
    <property type="project" value="UniProtKB-SubCell"/>
</dbReference>